<dbReference type="SUPFAM" id="SSF48726">
    <property type="entry name" value="Immunoglobulin"/>
    <property type="match status" value="2"/>
</dbReference>
<feature type="non-terminal residue" evidence="2">
    <location>
        <position position="1"/>
    </location>
</feature>
<accession>A0ABN8M8Q1</accession>
<dbReference type="InterPro" id="IPR013106">
    <property type="entry name" value="Ig_V-set"/>
</dbReference>
<dbReference type="PANTHER" id="PTHR45080">
    <property type="entry name" value="CONTACTIN 5"/>
    <property type="match status" value="1"/>
</dbReference>
<feature type="domain" description="Ig-like" evidence="1">
    <location>
        <begin position="125"/>
        <end position="210"/>
    </location>
</feature>
<gene>
    <name evidence="2" type="ORF">PEVE_00026764</name>
</gene>
<protein>
    <recommendedName>
        <fullName evidence="1">Ig-like domain-containing protein</fullName>
    </recommendedName>
</protein>
<dbReference type="Pfam" id="PF07686">
    <property type="entry name" value="V-set"/>
    <property type="match status" value="1"/>
</dbReference>
<dbReference type="EMBL" id="CALNXI010000364">
    <property type="protein sequence ID" value="CAH3025642.1"/>
    <property type="molecule type" value="Genomic_DNA"/>
</dbReference>
<dbReference type="InterPro" id="IPR003598">
    <property type="entry name" value="Ig_sub2"/>
</dbReference>
<name>A0ABN8M8Q1_9CNID</name>
<dbReference type="InterPro" id="IPR007110">
    <property type="entry name" value="Ig-like_dom"/>
</dbReference>
<dbReference type="PROSITE" id="PS50835">
    <property type="entry name" value="IG_LIKE"/>
    <property type="match status" value="1"/>
</dbReference>
<dbReference type="CDD" id="cd00096">
    <property type="entry name" value="Ig"/>
    <property type="match status" value="1"/>
</dbReference>
<proteinExistence type="predicted"/>
<evidence type="ECO:0000259" key="1">
    <source>
        <dbReference type="PROSITE" id="PS50835"/>
    </source>
</evidence>
<dbReference type="InterPro" id="IPR036179">
    <property type="entry name" value="Ig-like_dom_sf"/>
</dbReference>
<dbReference type="Pfam" id="PF13927">
    <property type="entry name" value="Ig_3"/>
    <property type="match status" value="1"/>
</dbReference>
<dbReference type="InterPro" id="IPR050958">
    <property type="entry name" value="Cell_Adh-Cytoskel_Orgn"/>
</dbReference>
<sequence>KSITWHEPPPVEIVTDDILVHTNNVQLYTGSLNKRLNWKFSLAEDPVLVLLQLDGSGLATITPSTSSVTVAQALSSRVNVTWVSGHVTLIISNVTTADEGVYSCQVTTANVKVWKRNINVAVVVPATITNVSSDKALLEGSDLQLFCIAYGRPAPNITWVRIFRSSSESNVLHRGTTWDFKKISRTEAGSYRCIASNGVGNPVSRTLRVNVECEYM</sequence>
<dbReference type="SMART" id="SM00408">
    <property type="entry name" value="IGc2"/>
    <property type="match status" value="2"/>
</dbReference>
<dbReference type="InterPro" id="IPR013783">
    <property type="entry name" value="Ig-like_fold"/>
</dbReference>
<keyword evidence="3" id="KW-1185">Reference proteome</keyword>
<reference evidence="2 3" key="1">
    <citation type="submission" date="2022-05" db="EMBL/GenBank/DDBJ databases">
        <authorList>
            <consortium name="Genoscope - CEA"/>
            <person name="William W."/>
        </authorList>
    </citation>
    <scope>NUCLEOTIDE SEQUENCE [LARGE SCALE GENOMIC DNA]</scope>
</reference>
<organism evidence="2 3">
    <name type="scientific">Porites evermanni</name>
    <dbReference type="NCBI Taxonomy" id="104178"/>
    <lineage>
        <taxon>Eukaryota</taxon>
        <taxon>Metazoa</taxon>
        <taxon>Cnidaria</taxon>
        <taxon>Anthozoa</taxon>
        <taxon>Hexacorallia</taxon>
        <taxon>Scleractinia</taxon>
        <taxon>Fungiina</taxon>
        <taxon>Poritidae</taxon>
        <taxon>Porites</taxon>
    </lineage>
</organism>
<dbReference type="Gene3D" id="2.60.40.10">
    <property type="entry name" value="Immunoglobulins"/>
    <property type="match status" value="2"/>
</dbReference>
<dbReference type="InterPro" id="IPR003599">
    <property type="entry name" value="Ig_sub"/>
</dbReference>
<evidence type="ECO:0000313" key="3">
    <source>
        <dbReference type="Proteomes" id="UP001159427"/>
    </source>
</evidence>
<dbReference type="SMART" id="SM00409">
    <property type="entry name" value="IG"/>
    <property type="match status" value="2"/>
</dbReference>
<comment type="caution">
    <text evidence="2">The sequence shown here is derived from an EMBL/GenBank/DDBJ whole genome shotgun (WGS) entry which is preliminary data.</text>
</comment>
<dbReference type="PANTHER" id="PTHR45080:SF38">
    <property type="entry name" value="FI23916P1-RELATED"/>
    <property type="match status" value="1"/>
</dbReference>
<feature type="non-terminal residue" evidence="2">
    <location>
        <position position="216"/>
    </location>
</feature>
<dbReference type="Proteomes" id="UP001159427">
    <property type="component" value="Unassembled WGS sequence"/>
</dbReference>
<evidence type="ECO:0000313" key="2">
    <source>
        <dbReference type="EMBL" id="CAH3025642.1"/>
    </source>
</evidence>